<dbReference type="GO" id="GO:0005737">
    <property type="term" value="C:cytoplasm"/>
    <property type="evidence" value="ECO:0007669"/>
    <property type="project" value="TreeGrafter"/>
</dbReference>
<evidence type="ECO:0000256" key="1">
    <source>
        <dbReference type="ARBA" id="ARBA00001946"/>
    </source>
</evidence>
<keyword evidence="7 10" id="KW-0067">ATP-binding</keyword>
<dbReference type="InterPro" id="IPR018109">
    <property type="entry name" value="Folylpolyglutamate_synth_CS"/>
</dbReference>
<dbReference type="SUPFAM" id="SSF53244">
    <property type="entry name" value="MurD-like peptide ligases, peptide-binding domain"/>
    <property type="match status" value="1"/>
</dbReference>
<dbReference type="Gene3D" id="3.40.1190.10">
    <property type="entry name" value="Mur-like, catalytic domain"/>
    <property type="match status" value="1"/>
</dbReference>
<evidence type="ECO:0000259" key="11">
    <source>
        <dbReference type="Pfam" id="PF08245"/>
    </source>
</evidence>
<dbReference type="RefSeq" id="WP_091769988.1">
    <property type="nucleotide sequence ID" value="NZ_FNHG01000010.1"/>
</dbReference>
<dbReference type="UniPathway" id="UPA00077">
    <property type="reaction ID" value="UER00157"/>
</dbReference>
<evidence type="ECO:0000256" key="3">
    <source>
        <dbReference type="ARBA" id="ARBA00013025"/>
    </source>
</evidence>
<gene>
    <name evidence="12" type="ORF">SAMN04488568_11059</name>
</gene>
<dbReference type="Proteomes" id="UP000199759">
    <property type="component" value="Unassembled WGS sequence"/>
</dbReference>
<dbReference type="GO" id="GO:0008841">
    <property type="term" value="F:dihydrofolate synthase activity"/>
    <property type="evidence" value="ECO:0007669"/>
    <property type="project" value="TreeGrafter"/>
</dbReference>
<dbReference type="FunFam" id="3.40.1190.10:FF:000011">
    <property type="entry name" value="Folylpolyglutamate synthase/dihydrofolate synthase"/>
    <property type="match status" value="1"/>
</dbReference>
<dbReference type="GO" id="GO:0005524">
    <property type="term" value="F:ATP binding"/>
    <property type="evidence" value="ECO:0007669"/>
    <property type="project" value="UniProtKB-KW"/>
</dbReference>
<evidence type="ECO:0000256" key="7">
    <source>
        <dbReference type="ARBA" id="ARBA00022840"/>
    </source>
</evidence>
<dbReference type="Pfam" id="PF08245">
    <property type="entry name" value="Mur_ligase_M"/>
    <property type="match status" value="1"/>
</dbReference>
<dbReference type="PIRSF" id="PIRSF001563">
    <property type="entry name" value="Folylpolyglu_synth"/>
    <property type="match status" value="1"/>
</dbReference>
<dbReference type="OrthoDB" id="9809356at2"/>
<name>A0A1G9ST08_9PROT</name>
<dbReference type="InterPro" id="IPR036565">
    <property type="entry name" value="Mur-like_cat_sf"/>
</dbReference>
<dbReference type="EC" id="6.3.2.17" evidence="3"/>
<dbReference type="InterPro" id="IPR013221">
    <property type="entry name" value="Mur_ligase_cen"/>
</dbReference>
<keyword evidence="8" id="KW-0460">Magnesium</keyword>
<evidence type="ECO:0000313" key="13">
    <source>
        <dbReference type="Proteomes" id="UP000199759"/>
    </source>
</evidence>
<evidence type="ECO:0000256" key="9">
    <source>
        <dbReference type="ARBA" id="ARBA00047493"/>
    </source>
</evidence>
<evidence type="ECO:0000256" key="6">
    <source>
        <dbReference type="ARBA" id="ARBA00022741"/>
    </source>
</evidence>
<comment type="catalytic activity">
    <reaction evidence="9">
        <text>(6S)-5,6,7,8-tetrahydrofolyl-(gamma-L-Glu)(n) + L-glutamate + ATP = (6S)-5,6,7,8-tetrahydrofolyl-(gamma-L-Glu)(n+1) + ADP + phosphate + H(+)</text>
        <dbReference type="Rhea" id="RHEA:10580"/>
        <dbReference type="Rhea" id="RHEA-COMP:14738"/>
        <dbReference type="Rhea" id="RHEA-COMP:14740"/>
        <dbReference type="ChEBI" id="CHEBI:15378"/>
        <dbReference type="ChEBI" id="CHEBI:29985"/>
        <dbReference type="ChEBI" id="CHEBI:30616"/>
        <dbReference type="ChEBI" id="CHEBI:43474"/>
        <dbReference type="ChEBI" id="CHEBI:141005"/>
        <dbReference type="ChEBI" id="CHEBI:456216"/>
        <dbReference type="EC" id="6.3.2.17"/>
    </reaction>
</comment>
<dbReference type="NCBIfam" id="TIGR01499">
    <property type="entry name" value="folC"/>
    <property type="match status" value="1"/>
</dbReference>
<evidence type="ECO:0000313" key="12">
    <source>
        <dbReference type="EMBL" id="SDM38477.1"/>
    </source>
</evidence>
<evidence type="ECO:0000256" key="5">
    <source>
        <dbReference type="ARBA" id="ARBA00022723"/>
    </source>
</evidence>
<evidence type="ECO:0000256" key="10">
    <source>
        <dbReference type="PIRNR" id="PIRNR001563"/>
    </source>
</evidence>
<dbReference type="STRING" id="144026.SAMN04488568_11059"/>
<evidence type="ECO:0000256" key="2">
    <source>
        <dbReference type="ARBA" id="ARBA00008276"/>
    </source>
</evidence>
<protein>
    <recommendedName>
        <fullName evidence="3">tetrahydrofolate synthase</fullName>
        <ecNumber evidence="3">6.3.2.17</ecNumber>
    </recommendedName>
</protein>
<dbReference type="InterPro" id="IPR001645">
    <property type="entry name" value="Folylpolyglutamate_synth"/>
</dbReference>
<dbReference type="GO" id="GO:0004326">
    <property type="term" value="F:tetrahydrofolylpolyglutamate synthase activity"/>
    <property type="evidence" value="ECO:0007669"/>
    <property type="project" value="UniProtKB-EC"/>
</dbReference>
<proteinExistence type="inferred from homology"/>
<accession>A0A1G9ST08</accession>
<keyword evidence="13" id="KW-1185">Reference proteome</keyword>
<dbReference type="SUPFAM" id="SSF53623">
    <property type="entry name" value="MurD-like peptide ligases, catalytic domain"/>
    <property type="match status" value="1"/>
</dbReference>
<reference evidence="12 13" key="1">
    <citation type="submission" date="2016-10" db="EMBL/GenBank/DDBJ databases">
        <authorList>
            <person name="de Groot N.N."/>
        </authorList>
    </citation>
    <scope>NUCLEOTIDE SEQUENCE [LARGE SCALE GENOMIC DNA]</scope>
    <source>
        <strain evidence="12 13">DSM 16077</strain>
    </source>
</reference>
<dbReference type="GO" id="GO:0046654">
    <property type="term" value="P:tetrahydrofolate biosynthetic process"/>
    <property type="evidence" value="ECO:0007669"/>
    <property type="project" value="UniProtKB-UniPathway"/>
</dbReference>
<keyword evidence="5" id="KW-0479">Metal-binding</keyword>
<organism evidence="12 13">
    <name type="scientific">Maricaulis salignorans</name>
    <dbReference type="NCBI Taxonomy" id="144026"/>
    <lineage>
        <taxon>Bacteria</taxon>
        <taxon>Pseudomonadati</taxon>
        <taxon>Pseudomonadota</taxon>
        <taxon>Alphaproteobacteria</taxon>
        <taxon>Maricaulales</taxon>
        <taxon>Maricaulaceae</taxon>
        <taxon>Maricaulis</taxon>
    </lineage>
</organism>
<dbReference type="PANTHER" id="PTHR11136:SF0">
    <property type="entry name" value="DIHYDROFOLATE SYNTHETASE-RELATED"/>
    <property type="match status" value="1"/>
</dbReference>
<dbReference type="PANTHER" id="PTHR11136">
    <property type="entry name" value="FOLYLPOLYGLUTAMATE SYNTHASE-RELATED"/>
    <property type="match status" value="1"/>
</dbReference>
<dbReference type="PROSITE" id="PS01012">
    <property type="entry name" value="FOLYLPOLYGLU_SYNT_2"/>
    <property type="match status" value="1"/>
</dbReference>
<dbReference type="InterPro" id="IPR036615">
    <property type="entry name" value="Mur_ligase_C_dom_sf"/>
</dbReference>
<keyword evidence="6 10" id="KW-0547">Nucleotide-binding</keyword>
<evidence type="ECO:0000256" key="8">
    <source>
        <dbReference type="ARBA" id="ARBA00022842"/>
    </source>
</evidence>
<sequence length="440" mass="46615">MSTRRQDIDDALTRLARLHPKKIDLSLGRLQRLLTALGNPQDHLPPTIHVAGTNGKGSTCAYLAHMARANGQKVHVYTSPHLVDFNERIQIDSQPVGDQALIEAFARCEAANFGEPITFFEITTAAAFLLFSEHPADLLILEVGLGGRFDATNVIAKPVLCVITAIGLDHQEFLGNDIAAIAREKAGICKFGVPTIIGRQGPEAEAALLQEAGRVGALAYVWGQDFRAYQQHGRLTYEDESRVWDLPSPGLIGPHQIDNAGAAAACAAVLQWPEKCVADGIAHATWPARLQNITRGPLGEIARSHNAELWLDGGHNPAAAAALSHALADMDEREDRPLVIIAGFSPNKDVEGWCSQFAGLARRLIAVEFSSGRGGSQTADAVAAASNAADLRAETATSLLLAVKNAAKEVPAPRILIGGSLYLAGEALALGGAAPHQTPG</sequence>
<evidence type="ECO:0000256" key="4">
    <source>
        <dbReference type="ARBA" id="ARBA00022598"/>
    </source>
</evidence>
<dbReference type="GO" id="GO:0046872">
    <property type="term" value="F:metal ion binding"/>
    <property type="evidence" value="ECO:0007669"/>
    <property type="project" value="UniProtKB-KW"/>
</dbReference>
<comment type="cofactor">
    <cofactor evidence="1">
        <name>Mg(2+)</name>
        <dbReference type="ChEBI" id="CHEBI:18420"/>
    </cofactor>
</comment>
<comment type="similarity">
    <text evidence="2 10">Belongs to the folylpolyglutamate synthase family.</text>
</comment>
<keyword evidence="4 10" id="KW-0436">Ligase</keyword>
<feature type="domain" description="Mur ligase central" evidence="11">
    <location>
        <begin position="50"/>
        <end position="267"/>
    </location>
</feature>
<dbReference type="Gene3D" id="3.90.190.20">
    <property type="entry name" value="Mur ligase, C-terminal domain"/>
    <property type="match status" value="1"/>
</dbReference>
<dbReference type="EMBL" id="FNHG01000010">
    <property type="protein sequence ID" value="SDM38477.1"/>
    <property type="molecule type" value="Genomic_DNA"/>
</dbReference>
<dbReference type="AlphaFoldDB" id="A0A1G9ST08"/>